<evidence type="ECO:0008006" key="4">
    <source>
        <dbReference type="Google" id="ProtNLM"/>
    </source>
</evidence>
<gene>
    <name evidence="2" type="ORF">GCM10009823_26180</name>
</gene>
<accession>A0ABN2X3V8</accession>
<protein>
    <recommendedName>
        <fullName evidence="4">Tetracycline repressor TetR C-terminal domain-containing protein</fullName>
    </recommendedName>
</protein>
<keyword evidence="3" id="KW-1185">Reference proteome</keyword>
<feature type="compositionally biased region" description="Acidic residues" evidence="1">
    <location>
        <begin position="209"/>
        <end position="219"/>
    </location>
</feature>
<dbReference type="EMBL" id="BAAAPZ010000015">
    <property type="protein sequence ID" value="GAA2102667.1"/>
    <property type="molecule type" value="Genomic_DNA"/>
</dbReference>
<evidence type="ECO:0000313" key="2">
    <source>
        <dbReference type="EMBL" id="GAA2102667.1"/>
    </source>
</evidence>
<feature type="region of interest" description="Disordered" evidence="1">
    <location>
        <begin position="202"/>
        <end position="241"/>
    </location>
</feature>
<sequence>MHSDASTIGHTMRTHHKPLPMADLDHLDERPDPARLAEIAHATASLLVYGTVEGRPTAAGEASRAGRDTEATARFVRLADEIGLEVIAEIWASAPAVSLPGVLWRLYALREWITTRSARVAEEFDAGRTRGRFRSETYLTELLAGVENPPGPDEVVRAADEILAGAFRGDFSVALLRAAAFTEVCAAGRRALARDALALGSGMERGPDDLGEGEDPEDEPVSRGGRPGGRGEGSARAFEELASDLVHASRAHRAGTL</sequence>
<reference evidence="2 3" key="1">
    <citation type="journal article" date="2019" name="Int. J. Syst. Evol. Microbiol.">
        <title>The Global Catalogue of Microorganisms (GCM) 10K type strain sequencing project: providing services to taxonomists for standard genome sequencing and annotation.</title>
        <authorList>
            <consortium name="The Broad Institute Genomics Platform"/>
            <consortium name="The Broad Institute Genome Sequencing Center for Infectious Disease"/>
            <person name="Wu L."/>
            <person name="Ma J."/>
        </authorList>
    </citation>
    <scope>NUCLEOTIDE SEQUENCE [LARGE SCALE GENOMIC DNA]</scope>
    <source>
        <strain evidence="2 3">JCM 15900</strain>
    </source>
</reference>
<dbReference type="Proteomes" id="UP001500984">
    <property type="component" value="Unassembled WGS sequence"/>
</dbReference>
<evidence type="ECO:0000313" key="3">
    <source>
        <dbReference type="Proteomes" id="UP001500984"/>
    </source>
</evidence>
<feature type="region of interest" description="Disordered" evidence="1">
    <location>
        <begin position="1"/>
        <end position="25"/>
    </location>
</feature>
<evidence type="ECO:0000256" key="1">
    <source>
        <dbReference type="SAM" id="MobiDB-lite"/>
    </source>
</evidence>
<name>A0ABN2X3V8_9MICO</name>
<organism evidence="2 3">
    <name type="scientific">Brevibacterium salitolerans</name>
    <dbReference type="NCBI Taxonomy" id="1403566"/>
    <lineage>
        <taxon>Bacteria</taxon>
        <taxon>Bacillati</taxon>
        <taxon>Actinomycetota</taxon>
        <taxon>Actinomycetes</taxon>
        <taxon>Micrococcales</taxon>
        <taxon>Brevibacteriaceae</taxon>
        <taxon>Brevibacterium</taxon>
    </lineage>
</organism>
<comment type="caution">
    <text evidence="2">The sequence shown here is derived from an EMBL/GenBank/DDBJ whole genome shotgun (WGS) entry which is preliminary data.</text>
</comment>
<proteinExistence type="predicted"/>